<dbReference type="AlphaFoldDB" id="A0A2P7EH10"/>
<gene>
    <name evidence="1" type="ORF">C7K08_02385</name>
</gene>
<reference evidence="2" key="1">
    <citation type="submission" date="2018-03" db="EMBL/GenBank/DDBJ databases">
        <title>Ecological and genomic features of two cosmopolitan and abundant freshwater picocyanobacteria.</title>
        <authorList>
            <person name="Cabello-Yeves P.J."/>
            <person name="Picazo A."/>
            <person name="Camacho A."/>
            <person name="Callieri C."/>
            <person name="Rosselli R."/>
            <person name="Roda-Garcia J."/>
            <person name="Coutinho F.H."/>
            <person name="Rodriguez-Valera F."/>
        </authorList>
    </citation>
    <scope>NUCLEOTIDE SEQUENCE [LARGE SCALE GENOMIC DNA]</scope>
    <source>
        <strain evidence="2">Tous</strain>
    </source>
</reference>
<organism evidence="1 2">
    <name type="scientific">Synechococcus lacustris str. Tous</name>
    <dbReference type="NCBI Taxonomy" id="1910958"/>
    <lineage>
        <taxon>Bacteria</taxon>
        <taxon>Bacillati</taxon>
        <taxon>Cyanobacteriota</taxon>
        <taxon>Cyanophyceae</taxon>
        <taxon>Synechococcales</taxon>
        <taxon>Synechococcaceae</taxon>
        <taxon>Synechococcus</taxon>
    </lineage>
</organism>
<protein>
    <submittedName>
        <fullName evidence="1">Uncharacterized protein</fullName>
    </submittedName>
</protein>
<evidence type="ECO:0000313" key="1">
    <source>
        <dbReference type="EMBL" id="PSI02504.1"/>
    </source>
</evidence>
<accession>A0A2P7EH10</accession>
<comment type="caution">
    <text evidence="1">The sequence shown here is derived from an EMBL/GenBank/DDBJ whole genome shotgun (WGS) entry which is preliminary data.</text>
</comment>
<evidence type="ECO:0000313" key="2">
    <source>
        <dbReference type="Proteomes" id="UP000240206"/>
    </source>
</evidence>
<sequence length="109" mass="11978">MARYECFTRSKQEGDSLITPATKALEQIGFKVRSSAEGSISLIETAPVQRLRDRVLVQMDQTPNNELQCVVSNEAIATSKHNPCLAAFQTLINTLNSLQGVEVDCPVLQ</sequence>
<proteinExistence type="predicted"/>
<dbReference type="Proteomes" id="UP000240206">
    <property type="component" value="Unassembled WGS sequence"/>
</dbReference>
<dbReference type="RefSeq" id="WP_106499051.1">
    <property type="nucleotide sequence ID" value="NZ_PXVC01000005.1"/>
</dbReference>
<dbReference type="EMBL" id="PXVC01000005">
    <property type="protein sequence ID" value="PSI02504.1"/>
    <property type="molecule type" value="Genomic_DNA"/>
</dbReference>
<keyword evidence="2" id="KW-1185">Reference proteome</keyword>
<name>A0A2P7EH10_9SYNE</name>
<dbReference type="STRING" id="1910958.BTM30_04375"/>